<name>A0A4T0BG84_AURPU</name>
<dbReference type="InterPro" id="IPR003439">
    <property type="entry name" value="ABC_transporter-like_ATP-bd"/>
</dbReference>
<evidence type="ECO:0000313" key="11">
    <source>
        <dbReference type="Proteomes" id="UP000308724"/>
    </source>
</evidence>
<proteinExistence type="inferred from homology"/>
<evidence type="ECO:0000256" key="3">
    <source>
        <dbReference type="ARBA" id="ARBA00022448"/>
    </source>
</evidence>
<feature type="domain" description="ABC transporter family G" evidence="9">
    <location>
        <begin position="153"/>
        <end position="215"/>
    </location>
</feature>
<dbReference type="AlphaFoldDB" id="A0A4T0BG84"/>
<feature type="domain" description="ABC transporter" evidence="8">
    <location>
        <begin position="48"/>
        <end position="123"/>
    </location>
</feature>
<evidence type="ECO:0000256" key="2">
    <source>
        <dbReference type="ARBA" id="ARBA00005814"/>
    </source>
</evidence>
<keyword evidence="6 7" id="KW-0472">Membrane</keyword>
<keyword evidence="5 7" id="KW-1133">Transmembrane helix</keyword>
<dbReference type="EMBL" id="QZBZ01000198">
    <property type="protein sequence ID" value="TIA33350.1"/>
    <property type="molecule type" value="Genomic_DNA"/>
</dbReference>
<keyword evidence="3" id="KW-0813">Transport</keyword>
<evidence type="ECO:0000259" key="8">
    <source>
        <dbReference type="Pfam" id="PF00005"/>
    </source>
</evidence>
<dbReference type="InterPro" id="IPR027417">
    <property type="entry name" value="P-loop_NTPase"/>
</dbReference>
<organism evidence="10 11">
    <name type="scientific">Aureobasidium pullulans</name>
    <name type="common">Black yeast</name>
    <name type="synonym">Pullularia pullulans</name>
    <dbReference type="NCBI Taxonomy" id="5580"/>
    <lineage>
        <taxon>Eukaryota</taxon>
        <taxon>Fungi</taxon>
        <taxon>Dikarya</taxon>
        <taxon>Ascomycota</taxon>
        <taxon>Pezizomycotina</taxon>
        <taxon>Dothideomycetes</taxon>
        <taxon>Dothideomycetidae</taxon>
        <taxon>Dothideales</taxon>
        <taxon>Saccotheciaceae</taxon>
        <taxon>Aureobasidium</taxon>
    </lineage>
</organism>
<dbReference type="GO" id="GO:0016887">
    <property type="term" value="F:ATP hydrolysis activity"/>
    <property type="evidence" value="ECO:0007669"/>
    <property type="project" value="InterPro"/>
</dbReference>
<dbReference type="GO" id="GO:0140359">
    <property type="term" value="F:ABC-type transporter activity"/>
    <property type="evidence" value="ECO:0007669"/>
    <property type="project" value="InterPro"/>
</dbReference>
<dbReference type="SUPFAM" id="SSF52540">
    <property type="entry name" value="P-loop containing nucleoside triphosphate hydrolases"/>
    <property type="match status" value="1"/>
</dbReference>
<sequence>MPIDAVLEPGGETLHKLKSSNNIEEDVAAQFDVEENHERDEELEELEELPHVIVQDAIKTAEAQALREQSPDLIDSFGLKEQADTLVGTRMSKGISGGQKRRVSVASQLITAPNILFLDEPTSGLDSVASFEVVSLLKKYAQKHKLIVVINLHQLSNATFQLFDKLLLLSQSQICYFGPVSGIASYFSGLGLPVPKLMNLSEHILELTDTDFDLSEDEGKAAQRILIIQSVWRVHGKEDHIVAFDHDKTFLILVMWLFLDLVAAESLVVLVACLFTTFIIAFALVAFVNGLWMSVGGFLVPTSSLDVLWCYAFHYIDY</sequence>
<dbReference type="InterPro" id="IPR043926">
    <property type="entry name" value="ABCG_dom"/>
</dbReference>
<evidence type="ECO:0000256" key="1">
    <source>
        <dbReference type="ARBA" id="ARBA00004141"/>
    </source>
</evidence>
<dbReference type="Pfam" id="PF19055">
    <property type="entry name" value="ABC2_membrane_7"/>
    <property type="match status" value="1"/>
</dbReference>
<accession>A0A4T0BG84</accession>
<dbReference type="Gene3D" id="3.40.50.300">
    <property type="entry name" value="P-loop containing nucleotide triphosphate hydrolases"/>
    <property type="match status" value="1"/>
</dbReference>
<evidence type="ECO:0000313" key="10">
    <source>
        <dbReference type="EMBL" id="TIA33350.1"/>
    </source>
</evidence>
<comment type="caution">
    <text evidence="10">The sequence shown here is derived from an EMBL/GenBank/DDBJ whole genome shotgun (WGS) entry which is preliminary data.</text>
</comment>
<evidence type="ECO:0000256" key="5">
    <source>
        <dbReference type="ARBA" id="ARBA00022989"/>
    </source>
</evidence>
<evidence type="ECO:0000256" key="7">
    <source>
        <dbReference type="SAM" id="Phobius"/>
    </source>
</evidence>
<protein>
    <recommendedName>
        <fullName evidence="12">P-loop containing nucleoside triphosphate hydrolase protein</fullName>
    </recommendedName>
</protein>
<feature type="transmembrane region" description="Helical" evidence="7">
    <location>
        <begin position="278"/>
        <end position="299"/>
    </location>
</feature>
<dbReference type="PANTHER" id="PTHR48042">
    <property type="entry name" value="ABC TRANSPORTER G FAMILY MEMBER 11"/>
    <property type="match status" value="1"/>
</dbReference>
<gene>
    <name evidence="10" type="ORF">D6C78_07614</name>
</gene>
<keyword evidence="4 7" id="KW-0812">Transmembrane</keyword>
<comment type="subcellular location">
    <subcellularLocation>
        <location evidence="1">Membrane</location>
        <topology evidence="1">Multi-pass membrane protein</topology>
    </subcellularLocation>
</comment>
<dbReference type="GO" id="GO:0016020">
    <property type="term" value="C:membrane"/>
    <property type="evidence" value="ECO:0007669"/>
    <property type="project" value="UniProtKB-SubCell"/>
</dbReference>
<comment type="similarity">
    <text evidence="2">Belongs to the ABC transporter superfamily. ABCG family. Eye pigment precursor importer (TC 3.A.1.204) subfamily.</text>
</comment>
<evidence type="ECO:0000259" key="9">
    <source>
        <dbReference type="Pfam" id="PF19055"/>
    </source>
</evidence>
<dbReference type="Pfam" id="PF00005">
    <property type="entry name" value="ABC_tran"/>
    <property type="match status" value="1"/>
</dbReference>
<dbReference type="InterPro" id="IPR052215">
    <property type="entry name" value="Plant_ABCG"/>
</dbReference>
<dbReference type="PANTHER" id="PTHR48042:SF11">
    <property type="entry name" value="ABC TRANSPORTER G FAMILY MEMBER 11"/>
    <property type="match status" value="1"/>
</dbReference>
<evidence type="ECO:0000256" key="4">
    <source>
        <dbReference type="ARBA" id="ARBA00022692"/>
    </source>
</evidence>
<dbReference type="PROSITE" id="PS00211">
    <property type="entry name" value="ABC_TRANSPORTER_1"/>
    <property type="match status" value="1"/>
</dbReference>
<reference evidence="10 11" key="1">
    <citation type="submission" date="2018-10" db="EMBL/GenBank/DDBJ databases">
        <title>Fifty Aureobasidium pullulans genomes reveal a recombining polyextremotolerant generalist.</title>
        <authorList>
            <person name="Gostincar C."/>
            <person name="Turk M."/>
            <person name="Zajc J."/>
            <person name="Gunde-Cimerman N."/>
        </authorList>
    </citation>
    <scope>NUCLEOTIDE SEQUENCE [LARGE SCALE GENOMIC DNA]</scope>
    <source>
        <strain evidence="10 11">EXF-1645</strain>
    </source>
</reference>
<dbReference type="InterPro" id="IPR017871">
    <property type="entry name" value="ABC_transporter-like_CS"/>
</dbReference>
<feature type="transmembrane region" description="Helical" evidence="7">
    <location>
        <begin position="250"/>
        <end position="271"/>
    </location>
</feature>
<dbReference type="Proteomes" id="UP000308724">
    <property type="component" value="Unassembled WGS sequence"/>
</dbReference>
<evidence type="ECO:0000256" key="6">
    <source>
        <dbReference type="ARBA" id="ARBA00023136"/>
    </source>
</evidence>
<dbReference type="GO" id="GO:0005524">
    <property type="term" value="F:ATP binding"/>
    <property type="evidence" value="ECO:0007669"/>
    <property type="project" value="InterPro"/>
</dbReference>
<evidence type="ECO:0008006" key="12">
    <source>
        <dbReference type="Google" id="ProtNLM"/>
    </source>
</evidence>